<feature type="transmembrane region" description="Helical" evidence="1">
    <location>
        <begin position="119"/>
        <end position="136"/>
    </location>
</feature>
<reference evidence="2 3" key="1">
    <citation type="submission" date="2023-12" db="EMBL/GenBank/DDBJ databases">
        <title>the genome sequence of Hyalangium sp. s54d21.</title>
        <authorList>
            <person name="Zhang X."/>
        </authorList>
    </citation>
    <scope>NUCLEOTIDE SEQUENCE [LARGE SCALE GENOMIC DNA]</scope>
    <source>
        <strain evidence="3">s54d21</strain>
    </source>
</reference>
<dbReference type="RefSeq" id="WP_321549194.1">
    <property type="nucleotide sequence ID" value="NZ_JAXIVS010000011.1"/>
</dbReference>
<evidence type="ECO:0000313" key="2">
    <source>
        <dbReference type="EMBL" id="MDY7230472.1"/>
    </source>
</evidence>
<keyword evidence="1" id="KW-1133">Transmembrane helix</keyword>
<feature type="transmembrane region" description="Helical" evidence="1">
    <location>
        <begin position="419"/>
        <end position="436"/>
    </location>
</feature>
<feature type="transmembrane region" description="Helical" evidence="1">
    <location>
        <begin position="280"/>
        <end position="300"/>
    </location>
</feature>
<feature type="transmembrane region" description="Helical" evidence="1">
    <location>
        <begin position="54"/>
        <end position="73"/>
    </location>
</feature>
<accession>A0ABU5HCB5</accession>
<sequence>MPSEKAPAPSPPVEVALAPPPVEGWWLSACCLVAATVMGLTLQLTNGTLRSDALVGLSVTLVLSAGAVWGWRLGRGTPRVEAVLAALLGGALLLQLRVMALEHPGMYLNLNGPWPYAPFYWGLAAEALVVGAMLAGSERLRRVLVLVLLGLHLFLGAWMLRISPSPYIDVFIFESQAVEALLKGTNPYAITFPNIYGHGLFYGEGLTRDGRLLFGFPYPPLSLYFSVLGKVLGGDPRWAQLVALTLAAGLMAFARGGRLGVGAAALLLMTPRGLFVLEQAWTEPFLILLLAASVFCACRFPRALPYVFGLLLAVKQYTVFMVPLVLLLTPLRGRALWGLLWRAGATGLGVSLPLVLANPSAFIHSVVTLQLHQPFRMDSLSYLSWWVSQGHPQPPVWIAFAGVAVALALALWRAPRTPAGFAAALAFVYCVFFALNKQAFSNYYYFVVGALCVALAAASPSPAGPEGRSAPSSP</sequence>
<feature type="transmembrane region" description="Helical" evidence="1">
    <location>
        <begin position="339"/>
        <end position="357"/>
    </location>
</feature>
<evidence type="ECO:0000313" key="3">
    <source>
        <dbReference type="Proteomes" id="UP001291309"/>
    </source>
</evidence>
<keyword evidence="3" id="KW-1185">Reference proteome</keyword>
<protein>
    <recommendedName>
        <fullName evidence="4">DUF2029 domain-containing protein</fullName>
    </recommendedName>
</protein>
<comment type="caution">
    <text evidence="2">The sequence shown here is derived from an EMBL/GenBank/DDBJ whole genome shotgun (WGS) entry which is preliminary data.</text>
</comment>
<dbReference type="Proteomes" id="UP001291309">
    <property type="component" value="Unassembled WGS sequence"/>
</dbReference>
<name>A0ABU5HCB5_9BACT</name>
<evidence type="ECO:0008006" key="4">
    <source>
        <dbReference type="Google" id="ProtNLM"/>
    </source>
</evidence>
<organism evidence="2 3">
    <name type="scientific">Hyalangium rubrum</name>
    <dbReference type="NCBI Taxonomy" id="3103134"/>
    <lineage>
        <taxon>Bacteria</taxon>
        <taxon>Pseudomonadati</taxon>
        <taxon>Myxococcota</taxon>
        <taxon>Myxococcia</taxon>
        <taxon>Myxococcales</taxon>
        <taxon>Cystobacterineae</taxon>
        <taxon>Archangiaceae</taxon>
        <taxon>Hyalangium</taxon>
    </lineage>
</organism>
<feature type="transmembrane region" description="Helical" evidence="1">
    <location>
        <begin position="306"/>
        <end position="327"/>
    </location>
</feature>
<keyword evidence="1" id="KW-0812">Transmembrane</keyword>
<keyword evidence="1" id="KW-0472">Membrane</keyword>
<proteinExistence type="predicted"/>
<evidence type="ECO:0000256" key="1">
    <source>
        <dbReference type="SAM" id="Phobius"/>
    </source>
</evidence>
<feature type="transmembrane region" description="Helical" evidence="1">
    <location>
        <begin position="238"/>
        <end position="268"/>
    </location>
</feature>
<dbReference type="EMBL" id="JAXIVS010000011">
    <property type="protein sequence ID" value="MDY7230472.1"/>
    <property type="molecule type" value="Genomic_DNA"/>
</dbReference>
<feature type="transmembrane region" description="Helical" evidence="1">
    <location>
        <begin position="442"/>
        <end position="459"/>
    </location>
</feature>
<feature type="transmembrane region" description="Helical" evidence="1">
    <location>
        <begin position="80"/>
        <end position="99"/>
    </location>
</feature>
<feature type="transmembrane region" description="Helical" evidence="1">
    <location>
        <begin position="394"/>
        <end position="412"/>
    </location>
</feature>
<feature type="transmembrane region" description="Helical" evidence="1">
    <location>
        <begin position="143"/>
        <end position="160"/>
    </location>
</feature>
<gene>
    <name evidence="2" type="ORF">SYV04_29015</name>
</gene>